<dbReference type="SUPFAM" id="SSF56219">
    <property type="entry name" value="DNase I-like"/>
    <property type="match status" value="1"/>
</dbReference>
<dbReference type="Proteomes" id="UP000631114">
    <property type="component" value="Unassembled WGS sequence"/>
</dbReference>
<name>A0A835GXN4_9MAGN</name>
<evidence type="ECO:0000313" key="2">
    <source>
        <dbReference type="Proteomes" id="UP000631114"/>
    </source>
</evidence>
<dbReference type="Gene3D" id="3.60.10.10">
    <property type="entry name" value="Endonuclease/exonuclease/phosphatase"/>
    <property type="match status" value="1"/>
</dbReference>
<evidence type="ECO:0008006" key="3">
    <source>
        <dbReference type="Google" id="ProtNLM"/>
    </source>
</evidence>
<accession>A0A835GXN4</accession>
<dbReference type="InterPro" id="IPR036691">
    <property type="entry name" value="Endo/exonu/phosph_ase_sf"/>
</dbReference>
<dbReference type="AlphaFoldDB" id="A0A835GXN4"/>
<evidence type="ECO:0000313" key="1">
    <source>
        <dbReference type="EMBL" id="KAF9588769.1"/>
    </source>
</evidence>
<gene>
    <name evidence="1" type="ORF">IFM89_015496</name>
</gene>
<proteinExistence type="predicted"/>
<dbReference type="EMBL" id="JADFTS010000009">
    <property type="protein sequence ID" value="KAF9588769.1"/>
    <property type="molecule type" value="Genomic_DNA"/>
</dbReference>
<protein>
    <recommendedName>
        <fullName evidence="3">Endonuclease/exonuclease/phosphatase domain-containing protein</fullName>
    </recommendedName>
</protein>
<comment type="caution">
    <text evidence="1">The sequence shown here is derived from an EMBL/GenBank/DDBJ whole genome shotgun (WGS) entry which is preliminary data.</text>
</comment>
<dbReference type="OrthoDB" id="498125at2759"/>
<sequence>MEDLIGRLHAENVELAKKASNMQIIDACKEDSENKETIETEAGVLEGEQDMVETACSIEGAQAVSAIEASAIEDAQVWLRQIYVAWRVYKLLMSTKFLTWNARGMGNEATCMSLRKLILKTKPDIFCVQETRIEDLAYFVEMRIWTDNWQWIGLPS</sequence>
<reference evidence="1 2" key="1">
    <citation type="submission" date="2020-10" db="EMBL/GenBank/DDBJ databases">
        <title>The Coptis chinensis genome and diversification of protoberbering-type alkaloids.</title>
        <authorList>
            <person name="Wang B."/>
            <person name="Shu S."/>
            <person name="Song C."/>
            <person name="Liu Y."/>
        </authorList>
    </citation>
    <scope>NUCLEOTIDE SEQUENCE [LARGE SCALE GENOMIC DNA]</scope>
    <source>
        <strain evidence="1">HL-2020</strain>
        <tissue evidence="1">Leaf</tissue>
    </source>
</reference>
<keyword evidence="2" id="KW-1185">Reference proteome</keyword>
<organism evidence="1 2">
    <name type="scientific">Coptis chinensis</name>
    <dbReference type="NCBI Taxonomy" id="261450"/>
    <lineage>
        <taxon>Eukaryota</taxon>
        <taxon>Viridiplantae</taxon>
        <taxon>Streptophyta</taxon>
        <taxon>Embryophyta</taxon>
        <taxon>Tracheophyta</taxon>
        <taxon>Spermatophyta</taxon>
        <taxon>Magnoliopsida</taxon>
        <taxon>Ranunculales</taxon>
        <taxon>Ranunculaceae</taxon>
        <taxon>Coptidoideae</taxon>
        <taxon>Coptis</taxon>
    </lineage>
</organism>